<evidence type="ECO:0000313" key="3">
    <source>
        <dbReference type="Proteomes" id="UP000199050"/>
    </source>
</evidence>
<accession>A0A1G8VUC9</accession>
<evidence type="ECO:0000313" key="2">
    <source>
        <dbReference type="EMBL" id="SDJ69609.1"/>
    </source>
</evidence>
<name>A0A1G8VUC9_9BACL</name>
<reference evidence="3" key="1">
    <citation type="submission" date="2016-10" db="EMBL/GenBank/DDBJ databases">
        <authorList>
            <person name="Varghese N."/>
            <person name="Submissions S."/>
        </authorList>
    </citation>
    <scope>NUCLEOTIDE SEQUENCE [LARGE SCALE GENOMIC DNA]</scope>
    <source>
        <strain evidence="3">CGMCC 1.11012</strain>
    </source>
</reference>
<sequence length="49" mass="5514">MKQPAKPAAFLIDKDYMFKSPSMYLCGVVWCVQLYIIISNDGGTQQLSN</sequence>
<dbReference type="Proteomes" id="UP000199050">
    <property type="component" value="Unassembled WGS sequence"/>
</dbReference>
<keyword evidence="3" id="KW-1185">Reference proteome</keyword>
<gene>
    <name evidence="2" type="ORF">SAMN05216192_12231</name>
</gene>
<dbReference type="STRING" id="1174501.SAMN05216192_12231"/>
<feature type="transmembrane region" description="Helical" evidence="1">
    <location>
        <begin position="21"/>
        <end position="38"/>
    </location>
</feature>
<evidence type="ECO:0000256" key="1">
    <source>
        <dbReference type="SAM" id="Phobius"/>
    </source>
</evidence>
<keyword evidence="1" id="KW-0812">Transmembrane</keyword>
<keyword evidence="1" id="KW-1133">Transmembrane helix</keyword>
<dbReference type="EMBL" id="FNDX01000022">
    <property type="protein sequence ID" value="SDJ69609.1"/>
    <property type="molecule type" value="Genomic_DNA"/>
</dbReference>
<protein>
    <submittedName>
        <fullName evidence="2">Uncharacterized protein</fullName>
    </submittedName>
</protein>
<organism evidence="2 3">
    <name type="scientific">Paenibacillus typhae</name>
    <dbReference type="NCBI Taxonomy" id="1174501"/>
    <lineage>
        <taxon>Bacteria</taxon>
        <taxon>Bacillati</taxon>
        <taxon>Bacillota</taxon>
        <taxon>Bacilli</taxon>
        <taxon>Bacillales</taxon>
        <taxon>Paenibacillaceae</taxon>
        <taxon>Paenibacillus</taxon>
    </lineage>
</organism>
<keyword evidence="1" id="KW-0472">Membrane</keyword>
<dbReference type="AlphaFoldDB" id="A0A1G8VUC9"/>
<proteinExistence type="predicted"/>